<evidence type="ECO:0000256" key="3">
    <source>
        <dbReference type="ARBA" id="ARBA00022989"/>
    </source>
</evidence>
<dbReference type="GO" id="GO:0005886">
    <property type="term" value="C:plasma membrane"/>
    <property type="evidence" value="ECO:0007669"/>
    <property type="project" value="TreeGrafter"/>
</dbReference>
<dbReference type="GO" id="GO:0004930">
    <property type="term" value="F:G protein-coupled receptor activity"/>
    <property type="evidence" value="ECO:0007669"/>
    <property type="project" value="UniProtKB-KW"/>
</dbReference>
<evidence type="ECO:0000256" key="4">
    <source>
        <dbReference type="ARBA" id="ARBA00023040"/>
    </source>
</evidence>
<sequence length="94" mass="11205">MLAFIVLMFGICWLPSHVFFLLLDFTKLGDHLKVNDFRIIYAVCHWIAMSNSFVNPIIYLLMSQSFKRELCQLVRCLCPWKTRFEGRRIFNGRD</sequence>
<dbReference type="Gene3D" id="1.20.1070.10">
    <property type="entry name" value="Rhodopsin 7-helix transmembrane proteins"/>
    <property type="match status" value="1"/>
</dbReference>
<dbReference type="PROSITE" id="PS50262">
    <property type="entry name" value="G_PROTEIN_RECEP_F1_2"/>
    <property type="match status" value="1"/>
</dbReference>
<evidence type="ECO:0000313" key="11">
    <source>
        <dbReference type="Proteomes" id="UP000699462"/>
    </source>
</evidence>
<evidence type="ECO:0000256" key="6">
    <source>
        <dbReference type="ARBA" id="ARBA00023170"/>
    </source>
</evidence>
<comment type="subcellular location">
    <subcellularLocation>
        <location evidence="1">Membrane</location>
        <topology evidence="1">Multi-pass membrane protein</topology>
    </subcellularLocation>
</comment>
<accession>A0A8T0DXS3</accession>
<keyword evidence="5 8" id="KW-0472">Membrane</keyword>
<gene>
    <name evidence="10" type="ORF">P879_01951</name>
</gene>
<reference evidence="10 11" key="1">
    <citation type="submission" date="2019-07" db="EMBL/GenBank/DDBJ databases">
        <title>Annotation for the trematode Paragonimus westermani.</title>
        <authorList>
            <person name="Choi Y.-J."/>
        </authorList>
    </citation>
    <scope>NUCLEOTIDE SEQUENCE [LARGE SCALE GENOMIC DNA]</scope>
    <source>
        <strain evidence="10">180907_Pwestermani</strain>
    </source>
</reference>
<proteinExistence type="predicted"/>
<dbReference type="SUPFAM" id="SSF81321">
    <property type="entry name" value="Family A G protein-coupled receptor-like"/>
    <property type="match status" value="1"/>
</dbReference>
<feature type="domain" description="G-protein coupled receptors family 1 profile" evidence="9">
    <location>
        <begin position="1"/>
        <end position="59"/>
    </location>
</feature>
<dbReference type="AlphaFoldDB" id="A0A8T0DXS3"/>
<dbReference type="Proteomes" id="UP000699462">
    <property type="component" value="Unassembled WGS sequence"/>
</dbReference>
<keyword evidence="11" id="KW-1185">Reference proteome</keyword>
<dbReference type="Pfam" id="PF00001">
    <property type="entry name" value="7tm_1"/>
    <property type="match status" value="1"/>
</dbReference>
<evidence type="ECO:0000256" key="7">
    <source>
        <dbReference type="ARBA" id="ARBA00023224"/>
    </source>
</evidence>
<name>A0A8T0DXS3_9TREM</name>
<protein>
    <recommendedName>
        <fullName evidence="9">G-protein coupled receptors family 1 profile domain-containing protein</fullName>
    </recommendedName>
</protein>
<evidence type="ECO:0000259" key="9">
    <source>
        <dbReference type="PROSITE" id="PS50262"/>
    </source>
</evidence>
<evidence type="ECO:0000313" key="10">
    <source>
        <dbReference type="EMBL" id="KAF8571972.1"/>
    </source>
</evidence>
<evidence type="ECO:0000256" key="1">
    <source>
        <dbReference type="ARBA" id="ARBA00004141"/>
    </source>
</evidence>
<keyword evidence="4" id="KW-0297">G-protein coupled receptor</keyword>
<evidence type="ECO:0000256" key="8">
    <source>
        <dbReference type="SAM" id="Phobius"/>
    </source>
</evidence>
<organism evidence="10 11">
    <name type="scientific">Paragonimus westermani</name>
    <dbReference type="NCBI Taxonomy" id="34504"/>
    <lineage>
        <taxon>Eukaryota</taxon>
        <taxon>Metazoa</taxon>
        <taxon>Spiralia</taxon>
        <taxon>Lophotrochozoa</taxon>
        <taxon>Platyhelminthes</taxon>
        <taxon>Trematoda</taxon>
        <taxon>Digenea</taxon>
        <taxon>Plagiorchiida</taxon>
        <taxon>Troglotremata</taxon>
        <taxon>Troglotrematidae</taxon>
        <taxon>Paragonimus</taxon>
    </lineage>
</organism>
<dbReference type="InterPro" id="IPR000276">
    <property type="entry name" value="GPCR_Rhodpsn"/>
</dbReference>
<dbReference type="PANTHER" id="PTHR45695">
    <property type="entry name" value="LEUCOKININ RECEPTOR-RELATED"/>
    <property type="match status" value="1"/>
</dbReference>
<evidence type="ECO:0000256" key="5">
    <source>
        <dbReference type="ARBA" id="ARBA00023136"/>
    </source>
</evidence>
<evidence type="ECO:0000256" key="2">
    <source>
        <dbReference type="ARBA" id="ARBA00022692"/>
    </source>
</evidence>
<dbReference type="PANTHER" id="PTHR45695:SF9">
    <property type="entry name" value="LEUCOKININ RECEPTOR"/>
    <property type="match status" value="1"/>
</dbReference>
<comment type="caution">
    <text evidence="10">The sequence shown here is derived from an EMBL/GenBank/DDBJ whole genome shotgun (WGS) entry which is preliminary data.</text>
</comment>
<keyword evidence="6" id="KW-0675">Receptor</keyword>
<keyword evidence="7" id="KW-0807">Transducer</keyword>
<dbReference type="OrthoDB" id="5981855at2759"/>
<dbReference type="InterPro" id="IPR017452">
    <property type="entry name" value="GPCR_Rhodpsn_7TM"/>
</dbReference>
<feature type="transmembrane region" description="Helical" evidence="8">
    <location>
        <begin position="39"/>
        <end position="62"/>
    </location>
</feature>
<keyword evidence="2 8" id="KW-0812">Transmembrane</keyword>
<keyword evidence="3 8" id="KW-1133">Transmembrane helix</keyword>
<dbReference type="EMBL" id="JTDF01000234">
    <property type="protein sequence ID" value="KAF8571972.1"/>
    <property type="molecule type" value="Genomic_DNA"/>
</dbReference>